<dbReference type="InterPro" id="IPR029057">
    <property type="entry name" value="PRTase-like"/>
</dbReference>
<dbReference type="STRING" id="405564.SAMN04487905_11564"/>
<accession>A0A1H0WT72</accession>
<proteinExistence type="predicted"/>
<keyword evidence="4" id="KW-1185">Reference proteome</keyword>
<dbReference type="AlphaFoldDB" id="A0A1H0WT72"/>
<dbReference type="SUPFAM" id="SSF53271">
    <property type="entry name" value="PRTase-like"/>
    <property type="match status" value="1"/>
</dbReference>
<protein>
    <submittedName>
        <fullName evidence="3">Predicted phosphoribosyltransferase</fullName>
    </submittedName>
</protein>
<keyword evidence="3" id="KW-0328">Glycosyltransferase</keyword>
<keyword evidence="1" id="KW-0175">Coiled coil</keyword>
<dbReference type="Gene3D" id="3.30.1310.20">
    <property type="entry name" value="PRTase-like"/>
    <property type="match status" value="1"/>
</dbReference>
<dbReference type="Gene3D" id="3.40.50.2020">
    <property type="match status" value="1"/>
</dbReference>
<dbReference type="CDD" id="cd06223">
    <property type="entry name" value="PRTases_typeI"/>
    <property type="match status" value="1"/>
</dbReference>
<sequence length="221" mass="23648">MGHGDAFDRETVYTDRSHAGRVLGQALSQHRLDDPVVLGLARGGVPVAAEVAAAVHAPMRVCVARKIGAPGQPELALGAVAAEGPATYDDRLLRAYGLDAEQLATRCERQRAEARRQERAYQHAETVRLAERDVIVVDDGLATGATARAAVRRVRQHHPARVVLAVPVGAPEAVAALSEEVELLVCPSTPAVFSAVGQWYDDFQPVTDSQLHRLLGHGMAH</sequence>
<feature type="domain" description="Phosphoribosyltransferase" evidence="2">
    <location>
        <begin position="25"/>
        <end position="174"/>
    </location>
</feature>
<dbReference type="EMBL" id="FNJR01000015">
    <property type="protein sequence ID" value="SDP93954.1"/>
    <property type="molecule type" value="Genomic_DNA"/>
</dbReference>
<reference evidence="4" key="1">
    <citation type="submission" date="2016-10" db="EMBL/GenBank/DDBJ databases">
        <authorList>
            <person name="Varghese N."/>
            <person name="Submissions S."/>
        </authorList>
    </citation>
    <scope>NUCLEOTIDE SEQUENCE [LARGE SCALE GENOMIC DNA]</scope>
    <source>
        <strain evidence="4">DSM 46732</strain>
    </source>
</reference>
<evidence type="ECO:0000259" key="2">
    <source>
        <dbReference type="Pfam" id="PF00156"/>
    </source>
</evidence>
<evidence type="ECO:0000313" key="3">
    <source>
        <dbReference type="EMBL" id="SDP93954.1"/>
    </source>
</evidence>
<evidence type="ECO:0000256" key="1">
    <source>
        <dbReference type="SAM" id="Coils"/>
    </source>
</evidence>
<keyword evidence="3" id="KW-0808">Transferase</keyword>
<evidence type="ECO:0000313" key="4">
    <source>
        <dbReference type="Proteomes" id="UP000199497"/>
    </source>
</evidence>
<organism evidence="3 4">
    <name type="scientific">Actinopolyspora xinjiangensis</name>
    <dbReference type="NCBI Taxonomy" id="405564"/>
    <lineage>
        <taxon>Bacteria</taxon>
        <taxon>Bacillati</taxon>
        <taxon>Actinomycetota</taxon>
        <taxon>Actinomycetes</taxon>
        <taxon>Actinopolysporales</taxon>
        <taxon>Actinopolysporaceae</taxon>
        <taxon>Actinopolyspora</taxon>
    </lineage>
</organism>
<dbReference type="Pfam" id="PF00156">
    <property type="entry name" value="Pribosyltran"/>
    <property type="match status" value="1"/>
</dbReference>
<gene>
    <name evidence="3" type="ORF">SAMN04487905_11564</name>
</gene>
<name>A0A1H0WT72_9ACTN</name>
<dbReference type="RefSeq" id="WP_092604235.1">
    <property type="nucleotide sequence ID" value="NZ_FNJR01000015.1"/>
</dbReference>
<dbReference type="Proteomes" id="UP000199497">
    <property type="component" value="Unassembled WGS sequence"/>
</dbReference>
<feature type="coiled-coil region" evidence="1">
    <location>
        <begin position="100"/>
        <end position="127"/>
    </location>
</feature>
<dbReference type="GO" id="GO:0016757">
    <property type="term" value="F:glycosyltransferase activity"/>
    <property type="evidence" value="ECO:0007669"/>
    <property type="project" value="UniProtKB-KW"/>
</dbReference>
<dbReference type="OrthoDB" id="9810066at2"/>
<dbReference type="InterPro" id="IPR000836">
    <property type="entry name" value="PRTase_dom"/>
</dbReference>